<organism evidence="1 2">
    <name type="scientific">Natronomonas salsuginis</name>
    <dbReference type="NCBI Taxonomy" id="2217661"/>
    <lineage>
        <taxon>Archaea</taxon>
        <taxon>Methanobacteriati</taxon>
        <taxon>Methanobacteriota</taxon>
        <taxon>Stenosarchaea group</taxon>
        <taxon>Halobacteria</taxon>
        <taxon>Halobacteriales</taxon>
        <taxon>Natronomonadaceae</taxon>
        <taxon>Natronomonas</taxon>
    </lineage>
</organism>
<dbReference type="AlphaFoldDB" id="A0A4U5J6B7"/>
<keyword evidence="2" id="KW-1185">Reference proteome</keyword>
<dbReference type="RefSeq" id="WP_137277464.1">
    <property type="nucleotide sequence ID" value="NZ_QKNX01000008.1"/>
</dbReference>
<evidence type="ECO:0000313" key="1">
    <source>
        <dbReference type="EMBL" id="TKR24542.1"/>
    </source>
</evidence>
<sequence>MIRKKENSSGAPITISGLTSAVNVREAIVGASITGNEKTGTNNPAAKTEMEKIPEPSIQLFGSIEILRD</sequence>
<dbReference type="EMBL" id="QKNX01000008">
    <property type="protein sequence ID" value="TKR24542.1"/>
    <property type="molecule type" value="Genomic_DNA"/>
</dbReference>
<proteinExistence type="predicted"/>
<accession>A0A4U5J6B7</accession>
<protein>
    <submittedName>
        <fullName evidence="1">Uncharacterized protein</fullName>
    </submittedName>
</protein>
<gene>
    <name evidence="1" type="ORF">DM868_14005</name>
</gene>
<comment type="caution">
    <text evidence="1">The sequence shown here is derived from an EMBL/GenBank/DDBJ whole genome shotgun (WGS) entry which is preliminary data.</text>
</comment>
<dbReference type="Proteomes" id="UP000308037">
    <property type="component" value="Unassembled WGS sequence"/>
</dbReference>
<reference evidence="1 2" key="1">
    <citation type="submission" date="2019-04" db="EMBL/GenBank/DDBJ databases">
        <title>Natronomonas sp. F20-122 a newhaloarchaeon isolated from a saline saltern of Isla Bacuta, Huelva, Spain.</title>
        <authorList>
            <person name="Duran-Viseras A."/>
            <person name="Sanchez-Porro C."/>
            <person name="Ventosa A."/>
        </authorList>
    </citation>
    <scope>NUCLEOTIDE SEQUENCE [LARGE SCALE GENOMIC DNA]</scope>
    <source>
        <strain evidence="1 2">F20-122</strain>
    </source>
</reference>
<evidence type="ECO:0000313" key="2">
    <source>
        <dbReference type="Proteomes" id="UP000308037"/>
    </source>
</evidence>
<name>A0A4U5J6B7_9EURY</name>